<dbReference type="SMART" id="SM00843">
    <property type="entry name" value="Ftsk_gamma"/>
    <property type="match status" value="1"/>
</dbReference>
<keyword evidence="18" id="KW-1185">Reference proteome</keyword>
<protein>
    <submittedName>
        <fullName evidence="17">DNA translocase FtsK</fullName>
    </submittedName>
</protein>
<evidence type="ECO:0000256" key="8">
    <source>
        <dbReference type="ARBA" id="ARBA00022840"/>
    </source>
</evidence>
<evidence type="ECO:0000256" key="7">
    <source>
        <dbReference type="ARBA" id="ARBA00022829"/>
    </source>
</evidence>
<keyword evidence="9 15" id="KW-1133">Transmembrane helix</keyword>
<dbReference type="CDD" id="cd01127">
    <property type="entry name" value="TrwB_TraG_TraD_VirD4"/>
    <property type="match status" value="1"/>
</dbReference>
<comment type="similarity">
    <text evidence="2">Belongs to the FtsK/SpoIIIE/SftA family.</text>
</comment>
<dbReference type="PROSITE" id="PS50901">
    <property type="entry name" value="FTSK"/>
    <property type="match status" value="1"/>
</dbReference>
<keyword evidence="6 13" id="KW-0547">Nucleotide-binding</keyword>
<evidence type="ECO:0000256" key="5">
    <source>
        <dbReference type="ARBA" id="ARBA00022692"/>
    </source>
</evidence>
<name>A0A5S5MFG9_9BACT</name>
<evidence type="ECO:0000256" key="2">
    <source>
        <dbReference type="ARBA" id="ARBA00006474"/>
    </source>
</evidence>
<dbReference type="PANTHER" id="PTHR22683:SF41">
    <property type="entry name" value="DNA TRANSLOCASE FTSK"/>
    <property type="match status" value="1"/>
</dbReference>
<dbReference type="InterPro" id="IPR027417">
    <property type="entry name" value="P-loop_NTPase"/>
</dbReference>
<comment type="caution">
    <text evidence="17">The sequence shown here is derived from an EMBL/GenBank/DDBJ whole genome shotgun (WGS) entry which is preliminary data.</text>
</comment>
<evidence type="ECO:0000256" key="10">
    <source>
        <dbReference type="ARBA" id="ARBA00023125"/>
    </source>
</evidence>
<dbReference type="Proteomes" id="UP000321899">
    <property type="component" value="Unassembled WGS sequence"/>
</dbReference>
<dbReference type="PANTHER" id="PTHR22683">
    <property type="entry name" value="SPORULATION PROTEIN RELATED"/>
    <property type="match status" value="1"/>
</dbReference>
<dbReference type="Pfam" id="PF01580">
    <property type="entry name" value="FtsK_SpoIIIE"/>
    <property type="match status" value="1"/>
</dbReference>
<feature type="binding site" evidence="13">
    <location>
        <begin position="417"/>
        <end position="424"/>
    </location>
    <ligand>
        <name>ATP</name>
        <dbReference type="ChEBI" id="CHEBI:30616"/>
    </ligand>
</feature>
<evidence type="ECO:0000256" key="9">
    <source>
        <dbReference type="ARBA" id="ARBA00022989"/>
    </source>
</evidence>
<dbReference type="Gene3D" id="3.40.50.300">
    <property type="entry name" value="P-loop containing nucleotide triphosphate hydrolases"/>
    <property type="match status" value="1"/>
</dbReference>
<feature type="transmembrane region" description="Helical" evidence="15">
    <location>
        <begin position="137"/>
        <end position="158"/>
    </location>
</feature>
<accession>A0A5S5MFG9</accession>
<feature type="transmembrane region" description="Helical" evidence="15">
    <location>
        <begin position="91"/>
        <end position="110"/>
    </location>
</feature>
<dbReference type="InterPro" id="IPR025199">
    <property type="entry name" value="FtsK_4TM"/>
</dbReference>
<feature type="transmembrane region" description="Helical" evidence="15">
    <location>
        <begin position="47"/>
        <end position="70"/>
    </location>
</feature>
<dbReference type="Pfam" id="PF13491">
    <property type="entry name" value="FtsK_4TM"/>
    <property type="match status" value="1"/>
</dbReference>
<dbReference type="RefSeq" id="WP_139448733.1">
    <property type="nucleotide sequence ID" value="NZ_VDMB01000011.1"/>
</dbReference>
<dbReference type="GO" id="GO:0005886">
    <property type="term" value="C:plasma membrane"/>
    <property type="evidence" value="ECO:0007669"/>
    <property type="project" value="UniProtKB-SubCell"/>
</dbReference>
<dbReference type="GO" id="GO:0003677">
    <property type="term" value="F:DNA binding"/>
    <property type="evidence" value="ECO:0007669"/>
    <property type="project" value="UniProtKB-KW"/>
</dbReference>
<reference evidence="17 18" key="1">
    <citation type="submission" date="2019-06" db="EMBL/GenBank/DDBJ databases">
        <title>Desulfobotulus mexicanus sp. nov., a novel sulfate-reducing bacterium isolated from the sediment of an alkaline crater lake in Mexico.</title>
        <authorList>
            <person name="Hirschler-Rea A."/>
        </authorList>
    </citation>
    <scope>NUCLEOTIDE SEQUENCE [LARGE SCALE GENOMIC DNA]</scope>
    <source>
        <strain evidence="17 18">PAR22N</strain>
    </source>
</reference>
<evidence type="ECO:0000256" key="3">
    <source>
        <dbReference type="ARBA" id="ARBA00022475"/>
    </source>
</evidence>
<evidence type="ECO:0000256" key="12">
    <source>
        <dbReference type="ARBA" id="ARBA00023306"/>
    </source>
</evidence>
<evidence type="ECO:0000256" key="6">
    <source>
        <dbReference type="ARBA" id="ARBA00022741"/>
    </source>
</evidence>
<evidence type="ECO:0000256" key="15">
    <source>
        <dbReference type="SAM" id="Phobius"/>
    </source>
</evidence>
<proteinExistence type="inferred from homology"/>
<dbReference type="InterPro" id="IPR002543">
    <property type="entry name" value="FtsK_dom"/>
</dbReference>
<dbReference type="InterPro" id="IPR036390">
    <property type="entry name" value="WH_DNA-bd_sf"/>
</dbReference>
<keyword evidence="10" id="KW-0238">DNA-binding</keyword>
<dbReference type="InterPro" id="IPR041027">
    <property type="entry name" value="FtsK_alpha"/>
</dbReference>
<gene>
    <name evidence="17" type="ORF">FIM25_09795</name>
</gene>
<evidence type="ECO:0000313" key="17">
    <source>
        <dbReference type="EMBL" id="TYT74440.1"/>
    </source>
</evidence>
<dbReference type="InterPro" id="IPR036388">
    <property type="entry name" value="WH-like_DNA-bd_sf"/>
</dbReference>
<dbReference type="AlphaFoldDB" id="A0A5S5MFG9"/>
<evidence type="ECO:0000256" key="14">
    <source>
        <dbReference type="SAM" id="MobiDB-lite"/>
    </source>
</evidence>
<sequence length="749" mass="81853">MRREFTALFLIFMAVLLFGSLISFHPDDPSIVRSVGDASVHNRFGIVGAWIAGFFIGCFGIGAFWLPVLMGESTLRVLRKKAHPFTPGVRAMGGLLLVLATGAMASGTGMSDGRFDLNSLVAGLFRDFLEHYVKLQGALLVLSFLVVSGFMLATGLSLGRVLRIFVDFWKRLLPAIISAIWKGIQVFFSGLRFLFSFFYKIRLVGKKEIYQEPESQVELPFSEEKTENINKSTPLIASRMPVRLKSRPCPVQEELPVTRPEGGFQLPSLDLLEKVPENIQAVDEGFLRDQSEILEKKLADFGVNGRVVTVTPGPVITTFEYQPAPGVKISKVTNLADDLALALKALSIRIIAPIPGKAAIGIEVPNAVREMVHFREIVASESFRKSKSALTVCLGKDIVGLPVAVEMDRMPHLLIAGATGAGKSVGLNVMITSLLFKASPEEVKLIMIDPKRIELSVYDGIPHLITPVVTDMKKATAALFWAVKEMERRYELLAGLRCRNITQYNEKCALFQEKEGASVEDEDEGAEAPEKLPYIVVIIDELADLMMVASKDVEVALARLAQMARAAGIHIILATQRPSVDVLTGVIKANFPTRMAFQVSSRIDSRTILDSSGAEALLGNGDMLFVPPGTARLQRIHGAYIGEDALMRVISFLKEQGTPDYVAEVTEAVAGNEDDSGGDAEDFDPRYDEAVALVARNRQASISMVQRHLRIGYNRAARIIESMEQEGVIGPADGAKPREVLVSDTGNVA</sequence>
<organism evidence="17 18">
    <name type="scientific">Desulfobotulus mexicanus</name>
    <dbReference type="NCBI Taxonomy" id="2586642"/>
    <lineage>
        <taxon>Bacteria</taxon>
        <taxon>Pseudomonadati</taxon>
        <taxon>Thermodesulfobacteriota</taxon>
        <taxon>Desulfobacteria</taxon>
        <taxon>Desulfobacterales</taxon>
        <taxon>Desulfobacteraceae</taxon>
        <taxon>Desulfobotulus</taxon>
    </lineage>
</organism>
<keyword evidence="5 15" id="KW-0812">Transmembrane</keyword>
<dbReference type="Gene3D" id="1.10.10.10">
    <property type="entry name" value="Winged helix-like DNA-binding domain superfamily/Winged helix DNA-binding domain"/>
    <property type="match status" value="1"/>
</dbReference>
<dbReference type="InterPro" id="IPR018541">
    <property type="entry name" value="Ftsk_gamma"/>
</dbReference>
<keyword evidence="12" id="KW-0131">Cell cycle</keyword>
<keyword evidence="11 15" id="KW-0472">Membrane</keyword>
<dbReference type="InterPro" id="IPR050206">
    <property type="entry name" value="FtsK/SpoIIIE/SftA"/>
</dbReference>
<dbReference type="OrthoDB" id="9807790at2"/>
<keyword evidence="7" id="KW-0159">Chromosome partition</keyword>
<dbReference type="GO" id="GO:0007059">
    <property type="term" value="P:chromosome segregation"/>
    <property type="evidence" value="ECO:0007669"/>
    <property type="project" value="UniProtKB-KW"/>
</dbReference>
<evidence type="ECO:0000259" key="16">
    <source>
        <dbReference type="PROSITE" id="PS50901"/>
    </source>
</evidence>
<evidence type="ECO:0000256" key="1">
    <source>
        <dbReference type="ARBA" id="ARBA00004651"/>
    </source>
</evidence>
<dbReference type="SUPFAM" id="SSF46785">
    <property type="entry name" value="Winged helix' DNA-binding domain"/>
    <property type="match status" value="1"/>
</dbReference>
<feature type="transmembrane region" description="Helical" evidence="15">
    <location>
        <begin position="179"/>
        <end position="199"/>
    </location>
</feature>
<evidence type="ECO:0000256" key="4">
    <source>
        <dbReference type="ARBA" id="ARBA00022618"/>
    </source>
</evidence>
<keyword evidence="3" id="KW-1003">Cell membrane</keyword>
<dbReference type="Pfam" id="PF09397">
    <property type="entry name" value="FtsK_gamma"/>
    <property type="match status" value="1"/>
</dbReference>
<keyword evidence="8 13" id="KW-0067">ATP-binding</keyword>
<feature type="domain" description="FtsK" evidence="16">
    <location>
        <begin position="400"/>
        <end position="606"/>
    </location>
</feature>
<dbReference type="Pfam" id="PF17854">
    <property type="entry name" value="FtsK_alpha"/>
    <property type="match status" value="1"/>
</dbReference>
<feature type="region of interest" description="Disordered" evidence="14">
    <location>
        <begin position="730"/>
        <end position="749"/>
    </location>
</feature>
<comment type="subcellular location">
    <subcellularLocation>
        <location evidence="1">Cell membrane</location>
        <topology evidence="1">Multi-pass membrane protein</topology>
    </subcellularLocation>
</comment>
<dbReference type="Gene3D" id="3.30.980.40">
    <property type="match status" value="1"/>
</dbReference>
<evidence type="ECO:0000313" key="18">
    <source>
        <dbReference type="Proteomes" id="UP000321899"/>
    </source>
</evidence>
<evidence type="ECO:0000256" key="13">
    <source>
        <dbReference type="PROSITE-ProRule" id="PRU00289"/>
    </source>
</evidence>
<evidence type="ECO:0000256" key="11">
    <source>
        <dbReference type="ARBA" id="ARBA00023136"/>
    </source>
</evidence>
<dbReference type="GO" id="GO:0005524">
    <property type="term" value="F:ATP binding"/>
    <property type="evidence" value="ECO:0007669"/>
    <property type="project" value="UniProtKB-UniRule"/>
</dbReference>
<dbReference type="GO" id="GO:0051301">
    <property type="term" value="P:cell division"/>
    <property type="evidence" value="ECO:0007669"/>
    <property type="project" value="UniProtKB-KW"/>
</dbReference>
<keyword evidence="4" id="KW-0132">Cell division</keyword>
<dbReference type="SUPFAM" id="SSF52540">
    <property type="entry name" value="P-loop containing nucleoside triphosphate hydrolases"/>
    <property type="match status" value="1"/>
</dbReference>
<dbReference type="EMBL" id="VDMB01000011">
    <property type="protein sequence ID" value="TYT74440.1"/>
    <property type="molecule type" value="Genomic_DNA"/>
</dbReference>